<dbReference type="InterPro" id="IPR007627">
    <property type="entry name" value="RNA_pol_sigma70_r2"/>
</dbReference>
<dbReference type="GO" id="GO:0006352">
    <property type="term" value="P:DNA-templated transcription initiation"/>
    <property type="evidence" value="ECO:0007669"/>
    <property type="project" value="InterPro"/>
</dbReference>
<dbReference type="AlphaFoldDB" id="A0A410GAG4"/>
<evidence type="ECO:0000256" key="3">
    <source>
        <dbReference type="ARBA" id="ARBA00023082"/>
    </source>
</evidence>
<dbReference type="InterPro" id="IPR039425">
    <property type="entry name" value="RNA_pol_sigma-70-like"/>
</dbReference>
<evidence type="ECO:0000256" key="1">
    <source>
        <dbReference type="ARBA" id="ARBA00010641"/>
    </source>
</evidence>
<feature type="domain" description="RNA polymerase sigma factor 70 region 4 type 2" evidence="6">
    <location>
        <begin position="116"/>
        <end position="163"/>
    </location>
</feature>
<dbReference type="SUPFAM" id="SSF88659">
    <property type="entry name" value="Sigma3 and sigma4 domains of RNA polymerase sigma factors"/>
    <property type="match status" value="1"/>
</dbReference>
<dbReference type="InterPro" id="IPR014284">
    <property type="entry name" value="RNA_pol_sigma-70_dom"/>
</dbReference>
<protein>
    <recommendedName>
        <fullName evidence="9">RNA polymerase subunit sigma</fullName>
    </recommendedName>
</protein>
<dbReference type="InterPro" id="IPR013249">
    <property type="entry name" value="RNA_pol_sigma70_r4_t2"/>
</dbReference>
<dbReference type="Pfam" id="PF08281">
    <property type="entry name" value="Sigma70_r4_2"/>
    <property type="match status" value="1"/>
</dbReference>
<evidence type="ECO:0000256" key="2">
    <source>
        <dbReference type="ARBA" id="ARBA00023015"/>
    </source>
</evidence>
<evidence type="ECO:0000313" key="8">
    <source>
        <dbReference type="Proteomes" id="UP000283474"/>
    </source>
</evidence>
<dbReference type="Gene3D" id="1.10.1740.10">
    <property type="match status" value="1"/>
</dbReference>
<dbReference type="GO" id="GO:0003677">
    <property type="term" value="F:DNA binding"/>
    <property type="evidence" value="ECO:0007669"/>
    <property type="project" value="InterPro"/>
</dbReference>
<dbReference type="InterPro" id="IPR036388">
    <property type="entry name" value="WH-like_DNA-bd_sf"/>
</dbReference>
<evidence type="ECO:0008006" key="9">
    <source>
        <dbReference type="Google" id="ProtNLM"/>
    </source>
</evidence>
<organism evidence="7 8">
    <name type="scientific">Pollutimonas thiosulfatoxidans</name>
    <dbReference type="NCBI Taxonomy" id="2028345"/>
    <lineage>
        <taxon>Bacteria</taxon>
        <taxon>Pseudomonadati</taxon>
        <taxon>Pseudomonadota</taxon>
        <taxon>Betaproteobacteria</taxon>
        <taxon>Burkholderiales</taxon>
        <taxon>Alcaligenaceae</taxon>
        <taxon>Pollutimonas</taxon>
    </lineage>
</organism>
<name>A0A410GAG4_9BURK</name>
<dbReference type="Gene3D" id="1.10.10.10">
    <property type="entry name" value="Winged helix-like DNA-binding domain superfamily/Winged helix DNA-binding domain"/>
    <property type="match status" value="1"/>
</dbReference>
<comment type="similarity">
    <text evidence="1">Belongs to the sigma-70 factor family. ECF subfamily.</text>
</comment>
<dbReference type="GO" id="GO:0016987">
    <property type="term" value="F:sigma factor activity"/>
    <property type="evidence" value="ECO:0007669"/>
    <property type="project" value="UniProtKB-KW"/>
</dbReference>
<feature type="domain" description="RNA polymerase sigma-70 region 2" evidence="5">
    <location>
        <begin position="26"/>
        <end position="92"/>
    </location>
</feature>
<dbReference type="OrthoDB" id="9784272at2"/>
<dbReference type="Pfam" id="PF04542">
    <property type="entry name" value="Sigma70_r2"/>
    <property type="match status" value="1"/>
</dbReference>
<dbReference type="KEGG" id="pus:CKA81_05225"/>
<dbReference type="SUPFAM" id="SSF88946">
    <property type="entry name" value="Sigma2 domain of RNA polymerase sigma factors"/>
    <property type="match status" value="1"/>
</dbReference>
<dbReference type="NCBIfam" id="TIGR02937">
    <property type="entry name" value="sigma70-ECF"/>
    <property type="match status" value="1"/>
</dbReference>
<dbReference type="EMBL" id="CP022987">
    <property type="protein sequence ID" value="QAA93303.1"/>
    <property type="molecule type" value="Genomic_DNA"/>
</dbReference>
<evidence type="ECO:0000313" key="7">
    <source>
        <dbReference type="EMBL" id="QAA93303.1"/>
    </source>
</evidence>
<keyword evidence="4" id="KW-0804">Transcription</keyword>
<dbReference type="Proteomes" id="UP000283474">
    <property type="component" value="Chromosome"/>
</dbReference>
<dbReference type="RefSeq" id="WP_128354346.1">
    <property type="nucleotide sequence ID" value="NZ_CP022987.1"/>
</dbReference>
<keyword evidence="3" id="KW-0731">Sigma factor</keyword>
<dbReference type="PANTHER" id="PTHR43133:SF62">
    <property type="entry name" value="RNA POLYMERASE SIGMA FACTOR SIGZ"/>
    <property type="match status" value="1"/>
</dbReference>
<evidence type="ECO:0000259" key="6">
    <source>
        <dbReference type="Pfam" id="PF08281"/>
    </source>
</evidence>
<reference evidence="7 8" key="1">
    <citation type="submission" date="2017-08" db="EMBL/GenBank/DDBJ databases">
        <authorList>
            <person name="Park S.-J."/>
            <person name="Kim H."/>
        </authorList>
    </citation>
    <scope>NUCLEOTIDE SEQUENCE [LARGE SCALE GENOMIC DNA]</scope>
    <source>
        <strain evidence="8">ye3</strain>
    </source>
</reference>
<accession>A0A410GAG4</accession>
<sequence length="170" mass="19211">MAVSLRDSKTDLMACAKGEQKAFQNLYLREAPHMLALCLKLLPQRAQAEDLLRETFVLIWKNADSFDPALSSARAWMYSILRYRALARLRQPGRNRPSDEPSWPEAIPDQADPTMLALAQLDETPRKALFMAYYGGYNYEQIAAELKQPAGTIKRAVCEGLQRISEHSPA</sequence>
<dbReference type="InterPro" id="IPR013325">
    <property type="entry name" value="RNA_pol_sigma_r2"/>
</dbReference>
<dbReference type="InterPro" id="IPR013324">
    <property type="entry name" value="RNA_pol_sigma_r3/r4-like"/>
</dbReference>
<gene>
    <name evidence="7" type="ORF">CKA81_05225</name>
</gene>
<proteinExistence type="inferred from homology"/>
<dbReference type="PANTHER" id="PTHR43133">
    <property type="entry name" value="RNA POLYMERASE ECF-TYPE SIGMA FACTO"/>
    <property type="match status" value="1"/>
</dbReference>
<keyword evidence="2" id="KW-0805">Transcription regulation</keyword>
<evidence type="ECO:0000256" key="4">
    <source>
        <dbReference type="ARBA" id="ARBA00023163"/>
    </source>
</evidence>
<evidence type="ECO:0000259" key="5">
    <source>
        <dbReference type="Pfam" id="PF04542"/>
    </source>
</evidence>
<keyword evidence="8" id="KW-1185">Reference proteome</keyword>